<accession>A0A2T3QGK8</accession>
<evidence type="ECO:0000256" key="12">
    <source>
        <dbReference type="PIRSR" id="PIRSR602081-1"/>
    </source>
</evidence>
<dbReference type="InterPro" id="IPR002081">
    <property type="entry name" value="Cryptochrome/DNA_photolyase_1"/>
</dbReference>
<keyword evidence="5 12" id="KW-0285">Flavoprotein</keyword>
<evidence type="ECO:0000313" key="16">
    <source>
        <dbReference type="EMBL" id="SPY44733.1"/>
    </source>
</evidence>
<dbReference type="InterPro" id="IPR006050">
    <property type="entry name" value="DNA_photolyase_N"/>
</dbReference>
<proteinExistence type="inferred from homology"/>
<dbReference type="Gene3D" id="3.40.50.620">
    <property type="entry name" value="HUPs"/>
    <property type="match status" value="1"/>
</dbReference>
<evidence type="ECO:0000256" key="9">
    <source>
        <dbReference type="ARBA" id="ARBA00033999"/>
    </source>
</evidence>
<comment type="cofactor">
    <cofactor evidence="12">
        <name>FAD</name>
        <dbReference type="ChEBI" id="CHEBI:57692"/>
    </cofactor>
    <text evidence="12">Binds 1 FAD per subunit.</text>
</comment>
<evidence type="ECO:0000256" key="8">
    <source>
        <dbReference type="ARBA" id="ARBA00031671"/>
    </source>
</evidence>
<dbReference type="InterPro" id="IPR014729">
    <property type="entry name" value="Rossmann-like_a/b/a_fold"/>
</dbReference>
<evidence type="ECO:0000256" key="4">
    <source>
        <dbReference type="ARBA" id="ARBA00014046"/>
    </source>
</evidence>
<keyword evidence="7 14" id="KW-0157">Chromophore</keyword>
<evidence type="ECO:0000256" key="13">
    <source>
        <dbReference type="PIRSR" id="PIRSR602081-2"/>
    </source>
</evidence>
<evidence type="ECO:0000256" key="7">
    <source>
        <dbReference type="ARBA" id="ARBA00022991"/>
    </source>
</evidence>
<protein>
    <recommendedName>
        <fullName evidence="4">Deoxyribodipyrimidine photo-lyase</fullName>
        <ecNumber evidence="3">4.1.99.3</ecNumber>
    </recommendedName>
    <alternativeName>
        <fullName evidence="8">DNA photolyase</fullName>
    </alternativeName>
    <alternativeName>
        <fullName evidence="11">Photoreactivating enzyme</fullName>
    </alternativeName>
</protein>
<evidence type="ECO:0000259" key="15">
    <source>
        <dbReference type="PROSITE" id="PS51645"/>
    </source>
</evidence>
<dbReference type="PANTHER" id="PTHR11455">
    <property type="entry name" value="CRYPTOCHROME"/>
    <property type="match status" value="1"/>
</dbReference>
<name>A0A2T3QGK8_PHODM</name>
<comment type="similarity">
    <text evidence="14">Belongs to the DNA photolyase family.</text>
</comment>
<dbReference type="EMBL" id="UATL01000005">
    <property type="protein sequence ID" value="SPY44733.1"/>
    <property type="molecule type" value="Genomic_DNA"/>
</dbReference>
<reference evidence="16 17" key="1">
    <citation type="submission" date="2018-06" db="EMBL/GenBank/DDBJ databases">
        <authorList>
            <consortium name="Pathogen Informatics"/>
            <person name="Doyle S."/>
        </authorList>
    </citation>
    <scope>NUCLEOTIDE SEQUENCE [LARGE SCALE GENOMIC DNA]</scope>
    <source>
        <strain evidence="16 17">NCTC11647</strain>
    </source>
</reference>
<dbReference type="Pfam" id="PF00875">
    <property type="entry name" value="DNA_photolyase"/>
    <property type="match status" value="1"/>
</dbReference>
<dbReference type="Pfam" id="PF03441">
    <property type="entry name" value="FAD_binding_7"/>
    <property type="match status" value="1"/>
</dbReference>
<dbReference type="GO" id="GO:0071949">
    <property type="term" value="F:FAD binding"/>
    <property type="evidence" value="ECO:0007669"/>
    <property type="project" value="TreeGrafter"/>
</dbReference>
<dbReference type="PRINTS" id="PR00147">
    <property type="entry name" value="DNAPHOTLYASE"/>
</dbReference>
<evidence type="ECO:0000256" key="11">
    <source>
        <dbReference type="ARBA" id="ARBA00083107"/>
    </source>
</evidence>
<dbReference type="GO" id="GO:0003677">
    <property type="term" value="F:DNA binding"/>
    <property type="evidence" value="ECO:0007669"/>
    <property type="project" value="TreeGrafter"/>
</dbReference>
<dbReference type="Gene3D" id="1.25.40.80">
    <property type="match status" value="1"/>
</dbReference>
<dbReference type="AlphaFoldDB" id="A0A2T3QGK8"/>
<sequence>MQEKPSSIDQISSHNLMWFRSDLRITDNTALSEVCNQSLPVIALYIATPMQWHQHHVAPIQVDLIKRRLAVLTEQLAELSIPLIVLETEDFDSTVEKIEEICLMFNIASVHCNNQYLVNEEHRDQKLAANLKRYQISLVQYDDDCALAPGSVLNKQGEPFKVFTPYSKAWLKQYKQQTVEPTAMVGNTHKELSQEIEELLAVCGTVQHYDFQYPQVSSLTWPVDDEVILQHLYSFCCDKVGVYHQQRDYPSLEGTSTLSPYLAIGALSVRQCLKAVQQVDPSCLEINKECGGFVWVNELIWREFYHHLMAEYKHLCKGQPFQAYTQYVTWNEDSHYLKAWQQGKTGFPIVDAAMRQLQQTGWMHNRLRMITASFLTKDLLLHWHHGERWFLQHLIDGDFASNNGGWQWAASTGTDAQPYFRVFNPTTQGERFDPEGEFIRKWIPELVDVPNKYIHTPHLWHGDKKGYPAPIIDHKQARLRAIEVFKNAKEINTL</sequence>
<dbReference type="InterPro" id="IPR018394">
    <property type="entry name" value="DNA_photolyase_1_CS_C"/>
</dbReference>
<dbReference type="PROSITE" id="PS00394">
    <property type="entry name" value="DNA_PHOTOLYASES_1_1"/>
    <property type="match status" value="1"/>
</dbReference>
<evidence type="ECO:0000256" key="14">
    <source>
        <dbReference type="RuleBase" id="RU004182"/>
    </source>
</evidence>
<dbReference type="GO" id="GO:0000719">
    <property type="term" value="P:photoreactive repair"/>
    <property type="evidence" value="ECO:0007669"/>
    <property type="project" value="UniProtKB-ARBA"/>
</dbReference>
<dbReference type="InterPro" id="IPR036134">
    <property type="entry name" value="Crypto/Photolyase_FAD-like_sf"/>
</dbReference>
<dbReference type="PROSITE" id="PS51645">
    <property type="entry name" value="PHR_CRY_ALPHA_BETA"/>
    <property type="match status" value="1"/>
</dbReference>
<gene>
    <name evidence="16" type="primary">phrA</name>
    <name evidence="16" type="ORF">NCTC11647_03683</name>
</gene>
<feature type="binding site" evidence="12">
    <location>
        <begin position="396"/>
        <end position="398"/>
    </location>
    <ligand>
        <name>FAD</name>
        <dbReference type="ChEBI" id="CHEBI:57692"/>
    </ligand>
</feature>
<dbReference type="PANTHER" id="PTHR11455:SF9">
    <property type="entry name" value="CRYPTOCHROME CIRCADIAN CLOCK 5 ISOFORM X1"/>
    <property type="match status" value="1"/>
</dbReference>
<dbReference type="EC" id="4.1.99.3" evidence="3"/>
<dbReference type="Proteomes" id="UP000251647">
    <property type="component" value="Unassembled WGS sequence"/>
</dbReference>
<comment type="catalytic activity">
    <reaction evidence="9">
        <text>cyclobutadipyrimidine (in DNA) = 2 pyrimidine residues (in DNA).</text>
        <dbReference type="EC" id="4.1.99.3"/>
    </reaction>
</comment>
<feature type="binding site" evidence="12">
    <location>
        <begin position="298"/>
        <end position="305"/>
    </location>
    <ligand>
        <name>FAD</name>
        <dbReference type="ChEBI" id="CHEBI:57692"/>
    </ligand>
</feature>
<dbReference type="SUPFAM" id="SSF52425">
    <property type="entry name" value="Cryptochrome/photolyase, N-terminal domain"/>
    <property type="match status" value="1"/>
</dbReference>
<evidence type="ECO:0000256" key="6">
    <source>
        <dbReference type="ARBA" id="ARBA00022827"/>
    </source>
</evidence>
<evidence type="ECO:0000313" key="17">
    <source>
        <dbReference type="Proteomes" id="UP000251647"/>
    </source>
</evidence>
<feature type="binding site" evidence="12">
    <location>
        <begin position="255"/>
        <end position="259"/>
    </location>
    <ligand>
        <name>FAD</name>
        <dbReference type="ChEBI" id="CHEBI:57692"/>
    </ligand>
</feature>
<evidence type="ECO:0000256" key="10">
    <source>
        <dbReference type="ARBA" id="ARBA00059220"/>
    </source>
</evidence>
<comment type="similarity">
    <text evidence="2">Belongs to the DNA photolyase class-1 family.</text>
</comment>
<feature type="binding site" evidence="12">
    <location>
        <position position="243"/>
    </location>
    <ligand>
        <name>FAD</name>
        <dbReference type="ChEBI" id="CHEBI:57692"/>
    </ligand>
</feature>
<comment type="function">
    <text evidence="10">Involved in repair of UV radiation-induced DNA damage. Catalyzes the light-dependent monomerization (300-600 nm) of cyclobutyl pyrimidine dimers (in cis-syn configuration), which are formed between adjacent bases on the same DNA strand upon exposure to ultraviolet radiation.</text>
</comment>
<dbReference type="InterPro" id="IPR036155">
    <property type="entry name" value="Crypto/Photolyase_N_sf"/>
</dbReference>
<dbReference type="FunFam" id="1.10.579.10:FF:000003">
    <property type="entry name" value="Deoxyribodipyrimidine photo-lyase"/>
    <property type="match status" value="1"/>
</dbReference>
<dbReference type="NCBIfam" id="NF007955">
    <property type="entry name" value="PRK10674.1"/>
    <property type="match status" value="1"/>
</dbReference>
<dbReference type="InterPro" id="IPR005101">
    <property type="entry name" value="Cryptochr/Photolyase_FAD-bd"/>
</dbReference>
<feature type="site" description="Electron transfer via tryptophanyl radical" evidence="13">
    <location>
        <position position="406"/>
    </location>
</feature>
<dbReference type="RefSeq" id="WP_005304843.1">
    <property type="nucleotide sequence ID" value="NZ_PYOG01000023.1"/>
</dbReference>
<organism evidence="16 17">
    <name type="scientific">Photobacterium damselae</name>
    <dbReference type="NCBI Taxonomy" id="38293"/>
    <lineage>
        <taxon>Bacteria</taxon>
        <taxon>Pseudomonadati</taxon>
        <taxon>Pseudomonadota</taxon>
        <taxon>Gammaproteobacteria</taxon>
        <taxon>Vibrionales</taxon>
        <taxon>Vibrionaceae</taxon>
        <taxon>Photobacterium</taxon>
    </lineage>
</organism>
<keyword evidence="16" id="KW-0456">Lyase</keyword>
<evidence type="ECO:0000256" key="2">
    <source>
        <dbReference type="ARBA" id="ARBA00005862"/>
    </source>
</evidence>
<feature type="site" description="Electron transfer via tryptophanyl radical" evidence="13">
    <location>
        <position position="330"/>
    </location>
</feature>
<comment type="cofactor">
    <cofactor evidence="1">
        <name>(6R)-5,10-methylene-5,6,7,8-tetrahydrofolate</name>
        <dbReference type="ChEBI" id="CHEBI:15636"/>
    </cofactor>
</comment>
<dbReference type="OrthoDB" id="9772484at2"/>
<dbReference type="GO" id="GO:0003904">
    <property type="term" value="F:deoxyribodipyrimidine photo-lyase activity"/>
    <property type="evidence" value="ECO:0007669"/>
    <property type="project" value="UniProtKB-EC"/>
</dbReference>
<keyword evidence="6 12" id="KW-0274">FAD</keyword>
<dbReference type="GO" id="GO:0009416">
    <property type="term" value="P:response to light stimulus"/>
    <property type="evidence" value="ECO:0007669"/>
    <property type="project" value="TreeGrafter"/>
</dbReference>
<evidence type="ECO:0000256" key="1">
    <source>
        <dbReference type="ARBA" id="ARBA00001932"/>
    </source>
</evidence>
<evidence type="ECO:0000256" key="3">
    <source>
        <dbReference type="ARBA" id="ARBA00013149"/>
    </source>
</evidence>
<feature type="site" description="Electron transfer via tryptophanyl radical" evidence="13">
    <location>
        <position position="383"/>
    </location>
</feature>
<feature type="binding site" evidence="12">
    <location>
        <position position="295"/>
    </location>
    <ligand>
        <name>FAD</name>
        <dbReference type="ChEBI" id="CHEBI:57692"/>
    </ligand>
</feature>
<dbReference type="SUPFAM" id="SSF48173">
    <property type="entry name" value="Cryptochrome/photolyase FAD-binding domain"/>
    <property type="match status" value="1"/>
</dbReference>
<feature type="domain" description="Photolyase/cryptochrome alpha/beta" evidence="15">
    <location>
        <begin position="13"/>
        <end position="146"/>
    </location>
</feature>
<evidence type="ECO:0000256" key="5">
    <source>
        <dbReference type="ARBA" id="ARBA00022630"/>
    </source>
</evidence>
<dbReference type="Gene3D" id="1.10.579.10">
    <property type="entry name" value="DNA Cyclobutane Dipyrimidine Photolyase, subunit A, domain 3"/>
    <property type="match status" value="1"/>
</dbReference>